<dbReference type="InterPro" id="IPR011060">
    <property type="entry name" value="RibuloseP-bd_barrel"/>
</dbReference>
<keyword evidence="3 6" id="KW-0210">Decarboxylase</keyword>
<evidence type="ECO:0000256" key="4">
    <source>
        <dbReference type="ARBA" id="ARBA00022975"/>
    </source>
</evidence>
<feature type="binding site" evidence="6">
    <location>
        <position position="125"/>
    </location>
    <ligand>
        <name>substrate</name>
    </ligand>
</feature>
<evidence type="ECO:0000256" key="2">
    <source>
        <dbReference type="ARBA" id="ARBA00004861"/>
    </source>
</evidence>
<dbReference type="InterPro" id="IPR001754">
    <property type="entry name" value="OMPdeCOase_dom"/>
</dbReference>
<dbReference type="Proteomes" id="UP001596524">
    <property type="component" value="Unassembled WGS sequence"/>
</dbReference>
<keyword evidence="5 6" id="KW-0456">Lyase</keyword>
<proteinExistence type="inferred from homology"/>
<evidence type="ECO:0000313" key="9">
    <source>
        <dbReference type="Proteomes" id="UP001596524"/>
    </source>
</evidence>
<dbReference type="InterPro" id="IPR047596">
    <property type="entry name" value="OMPdecase_bac"/>
</dbReference>
<feature type="binding site" evidence="6">
    <location>
        <position position="40"/>
    </location>
    <ligand>
        <name>substrate</name>
    </ligand>
</feature>
<evidence type="ECO:0000256" key="3">
    <source>
        <dbReference type="ARBA" id="ARBA00022793"/>
    </source>
</evidence>
<evidence type="ECO:0000313" key="8">
    <source>
        <dbReference type="EMBL" id="MFC7358817.1"/>
    </source>
</evidence>
<comment type="caution">
    <text evidence="6">Lacks conserved residue(s) required for the propagation of feature annotation.</text>
</comment>
<dbReference type="NCBIfam" id="NF001273">
    <property type="entry name" value="PRK00230.1"/>
    <property type="match status" value="1"/>
</dbReference>
<dbReference type="InterPro" id="IPR013785">
    <property type="entry name" value="Aldolase_TIM"/>
</dbReference>
<organism evidence="8 9">
    <name type="scientific">Nocardioides astragali</name>
    <dbReference type="NCBI Taxonomy" id="1776736"/>
    <lineage>
        <taxon>Bacteria</taxon>
        <taxon>Bacillati</taxon>
        <taxon>Actinomycetota</taxon>
        <taxon>Actinomycetes</taxon>
        <taxon>Propionibacteriales</taxon>
        <taxon>Nocardioidaceae</taxon>
        <taxon>Nocardioides</taxon>
    </lineage>
</organism>
<evidence type="ECO:0000259" key="7">
    <source>
        <dbReference type="SMART" id="SM00934"/>
    </source>
</evidence>
<evidence type="ECO:0000256" key="1">
    <source>
        <dbReference type="ARBA" id="ARBA00002356"/>
    </source>
</evidence>
<feature type="active site" description="Proton donor" evidence="6">
    <location>
        <position position="69"/>
    </location>
</feature>
<comment type="function">
    <text evidence="1 6">Catalyzes the decarboxylation of orotidine 5'-monophosphate (OMP) to uridine 5'-monophosphate (UMP).</text>
</comment>
<dbReference type="Gene3D" id="3.20.20.70">
    <property type="entry name" value="Aldolase class I"/>
    <property type="match status" value="1"/>
</dbReference>
<protein>
    <recommendedName>
        <fullName evidence="6">Orotidine 5'-phosphate decarboxylase</fullName>
        <ecNumber evidence="6">4.1.1.23</ecNumber>
    </recommendedName>
    <alternativeName>
        <fullName evidence="6">OMP decarboxylase</fullName>
        <shortName evidence="6">OMPDCase</shortName>
        <shortName evidence="6">OMPdecase</shortName>
    </alternativeName>
</protein>
<sequence>MPDLSGRAFADDVIVSLDCPSRAAADDLTSALGDAATSYKIGIQTLVTAGPELARDLVAGGKRVFLDLKLHEVPNSVACAVTAAGHLGASMVTVHASGGADVLVAAVRAASPFPELQVLALTVITSLDDGDLASIGIGGSVCAQVERLGQLARDAGCDGVVCSVHEAGVMRSKWGPEALVVTPGIGLGVGHEIRGGGDQVRVGTPEDARNAGASHVVLGRSLTGAPDPRAAYGAARLRFLG</sequence>
<feature type="domain" description="Orotidine 5'-phosphate decarboxylase" evidence="7">
    <location>
        <begin position="12"/>
        <end position="235"/>
    </location>
</feature>
<feature type="binding site" evidence="6">
    <location>
        <position position="220"/>
    </location>
    <ligand>
        <name>substrate</name>
    </ligand>
</feature>
<evidence type="ECO:0000256" key="6">
    <source>
        <dbReference type="HAMAP-Rule" id="MF_01200"/>
    </source>
</evidence>
<keyword evidence="9" id="KW-1185">Reference proteome</keyword>
<dbReference type="RefSeq" id="WP_255890407.1">
    <property type="nucleotide sequence ID" value="NZ_JAFMZM010000003.1"/>
</dbReference>
<dbReference type="Pfam" id="PF00215">
    <property type="entry name" value="OMPdecase"/>
    <property type="match status" value="1"/>
</dbReference>
<dbReference type="NCBIfam" id="TIGR01740">
    <property type="entry name" value="pyrF"/>
    <property type="match status" value="1"/>
</dbReference>
<name>A0ABW2MZ25_9ACTN</name>
<comment type="similarity">
    <text evidence="6">Belongs to the OMP decarboxylase family. Type 1 subfamily.</text>
</comment>
<feature type="binding site" evidence="6">
    <location>
        <position position="199"/>
    </location>
    <ligand>
        <name>substrate</name>
    </ligand>
</feature>
<accession>A0ABW2MZ25</accession>
<comment type="subunit">
    <text evidence="6">Homodimer.</text>
</comment>
<evidence type="ECO:0000256" key="5">
    <source>
        <dbReference type="ARBA" id="ARBA00023239"/>
    </source>
</evidence>
<comment type="caution">
    <text evidence="8">The sequence shown here is derived from an EMBL/GenBank/DDBJ whole genome shotgun (WGS) entry which is preliminary data.</text>
</comment>
<keyword evidence="4 6" id="KW-0665">Pyrimidine biosynthesis</keyword>
<comment type="catalytic activity">
    <reaction evidence="6">
        <text>orotidine 5'-phosphate + H(+) = UMP + CO2</text>
        <dbReference type="Rhea" id="RHEA:11596"/>
        <dbReference type="ChEBI" id="CHEBI:15378"/>
        <dbReference type="ChEBI" id="CHEBI:16526"/>
        <dbReference type="ChEBI" id="CHEBI:57538"/>
        <dbReference type="ChEBI" id="CHEBI:57865"/>
        <dbReference type="EC" id="4.1.1.23"/>
    </reaction>
</comment>
<dbReference type="PANTHER" id="PTHR32119:SF2">
    <property type="entry name" value="OROTIDINE 5'-PHOSPHATE DECARBOXYLASE"/>
    <property type="match status" value="1"/>
</dbReference>
<dbReference type="EC" id="4.1.1.23" evidence="6"/>
<dbReference type="InterPro" id="IPR014732">
    <property type="entry name" value="OMPdecase"/>
</dbReference>
<dbReference type="EMBL" id="JBHTCH010000001">
    <property type="protein sequence ID" value="MFC7358817.1"/>
    <property type="molecule type" value="Genomic_DNA"/>
</dbReference>
<dbReference type="PANTHER" id="PTHR32119">
    <property type="entry name" value="OROTIDINE 5'-PHOSPHATE DECARBOXYLASE"/>
    <property type="match status" value="1"/>
</dbReference>
<feature type="binding site" evidence="6">
    <location>
        <position position="219"/>
    </location>
    <ligand>
        <name>substrate</name>
    </ligand>
</feature>
<reference evidence="9" key="1">
    <citation type="journal article" date="2019" name="Int. J. Syst. Evol. Microbiol.">
        <title>The Global Catalogue of Microorganisms (GCM) 10K type strain sequencing project: providing services to taxonomists for standard genome sequencing and annotation.</title>
        <authorList>
            <consortium name="The Broad Institute Genomics Platform"/>
            <consortium name="The Broad Institute Genome Sequencing Center for Infectious Disease"/>
            <person name="Wu L."/>
            <person name="Ma J."/>
        </authorList>
    </citation>
    <scope>NUCLEOTIDE SEQUENCE [LARGE SCALE GENOMIC DNA]</scope>
    <source>
        <strain evidence="9">FCH27</strain>
    </source>
</reference>
<feature type="binding site" evidence="6">
    <location>
        <position position="18"/>
    </location>
    <ligand>
        <name>substrate</name>
    </ligand>
</feature>
<dbReference type="SUPFAM" id="SSF51366">
    <property type="entry name" value="Ribulose-phoshate binding barrel"/>
    <property type="match status" value="1"/>
</dbReference>
<dbReference type="SMART" id="SM00934">
    <property type="entry name" value="OMPdecase"/>
    <property type="match status" value="1"/>
</dbReference>
<dbReference type="GO" id="GO:0004590">
    <property type="term" value="F:orotidine-5'-phosphate decarboxylase activity"/>
    <property type="evidence" value="ECO:0007669"/>
    <property type="project" value="UniProtKB-EC"/>
</dbReference>
<dbReference type="HAMAP" id="MF_01200_B">
    <property type="entry name" value="OMPdecase_type1_B"/>
    <property type="match status" value="1"/>
</dbReference>
<gene>
    <name evidence="6 8" type="primary">pyrF</name>
    <name evidence="8" type="ORF">ACFQO6_00940</name>
</gene>
<dbReference type="CDD" id="cd04725">
    <property type="entry name" value="OMP_decarboxylase_like"/>
    <property type="match status" value="1"/>
</dbReference>
<comment type="pathway">
    <text evidence="2 6">Pyrimidine metabolism; UMP biosynthesis via de novo pathway; UMP from orotate: step 2/2.</text>
</comment>